<proteinExistence type="predicted"/>
<name>A0A8S9L659_BRACR</name>
<organism evidence="2">
    <name type="scientific">Brassica cretica</name>
    <name type="common">Mustard</name>
    <dbReference type="NCBI Taxonomy" id="69181"/>
    <lineage>
        <taxon>Eukaryota</taxon>
        <taxon>Viridiplantae</taxon>
        <taxon>Streptophyta</taxon>
        <taxon>Embryophyta</taxon>
        <taxon>Tracheophyta</taxon>
        <taxon>Spermatophyta</taxon>
        <taxon>Magnoliopsida</taxon>
        <taxon>eudicotyledons</taxon>
        <taxon>Gunneridae</taxon>
        <taxon>Pentapetalae</taxon>
        <taxon>rosids</taxon>
        <taxon>malvids</taxon>
        <taxon>Brassicales</taxon>
        <taxon>Brassicaceae</taxon>
        <taxon>Brassiceae</taxon>
        <taxon>Brassica</taxon>
    </lineage>
</organism>
<reference evidence="2" key="1">
    <citation type="submission" date="2019-12" db="EMBL/GenBank/DDBJ databases">
        <title>Genome sequencing and annotation of Brassica cretica.</title>
        <authorList>
            <person name="Studholme D.J."/>
            <person name="Sarris P.F."/>
        </authorList>
    </citation>
    <scope>NUCLEOTIDE SEQUENCE</scope>
    <source>
        <strain evidence="2">PFS-102/07</strain>
        <tissue evidence="2">Leaf</tissue>
    </source>
</reference>
<feature type="region of interest" description="Disordered" evidence="1">
    <location>
        <begin position="26"/>
        <end position="45"/>
    </location>
</feature>
<gene>
    <name evidence="2" type="ORF">F2Q70_00024824</name>
</gene>
<feature type="compositionally biased region" description="Acidic residues" evidence="1">
    <location>
        <begin position="79"/>
        <end position="93"/>
    </location>
</feature>
<feature type="region of interest" description="Disordered" evidence="1">
    <location>
        <begin position="72"/>
        <end position="93"/>
    </location>
</feature>
<dbReference type="AlphaFoldDB" id="A0A8S9L659"/>
<protein>
    <submittedName>
        <fullName evidence="2">Uncharacterized protein</fullName>
    </submittedName>
</protein>
<dbReference type="EMBL" id="QGKY02000094">
    <property type="protein sequence ID" value="KAF2601461.1"/>
    <property type="molecule type" value="Genomic_DNA"/>
</dbReference>
<sequence>MRRTTRSSAIIRYGLIPLRDTEDAAKTTRLQNSNRTGALEGEMKHRRSTELLEAGDLKAKKSIALSVRDVDVEVSPQDPFEDDESGEEETILR</sequence>
<comment type="caution">
    <text evidence="2">The sequence shown here is derived from an EMBL/GenBank/DDBJ whole genome shotgun (WGS) entry which is preliminary data.</text>
</comment>
<evidence type="ECO:0000256" key="1">
    <source>
        <dbReference type="SAM" id="MobiDB-lite"/>
    </source>
</evidence>
<accession>A0A8S9L659</accession>
<evidence type="ECO:0000313" key="2">
    <source>
        <dbReference type="EMBL" id="KAF2601461.1"/>
    </source>
</evidence>